<dbReference type="AlphaFoldDB" id="A0A8H7CYH1"/>
<name>A0A8H7CYH1_9AGAR</name>
<evidence type="ECO:0008006" key="3">
    <source>
        <dbReference type="Google" id="ProtNLM"/>
    </source>
</evidence>
<evidence type="ECO:0000313" key="1">
    <source>
        <dbReference type="EMBL" id="KAF7352812.1"/>
    </source>
</evidence>
<dbReference type="SUPFAM" id="SSF52047">
    <property type="entry name" value="RNI-like"/>
    <property type="match status" value="1"/>
</dbReference>
<dbReference type="Proteomes" id="UP000620124">
    <property type="component" value="Unassembled WGS sequence"/>
</dbReference>
<sequence length="360" mass="41124">MASNPLLIQELVDEFLSHVSETTDLWACALVCRPWSRAAQRALFRVVKVNRYQRLWTRLETTLRASPHLVPLIHTLILRRSGAIRDQMVESICNIPFTRLEHLCIHSVSTMSLESVVAFQRLLSLPTIRRAVVECYFSEPVLFNSIWVKCSPNIRHLHLRCQQKFSDKALHPVQRHPSTPIILESLRLDHVNNVGDWLNHDLCPFDFSQLTVLSINIHTSAVRWSRMASALGNIKALKFVHSLHDPHEPMVDLSLFPNLLFLSINISDLTRTLETFSTITSSSRIRRIVIHLESTVAIDQLDSKIAGLPMQHLPIVNLEMNPDQYVGYVPLFPQLGAKGLLQRTGPGWFERCMDHTESFG</sequence>
<protein>
    <recommendedName>
        <fullName evidence="3">F-box domain-containing protein</fullName>
    </recommendedName>
</protein>
<comment type="caution">
    <text evidence="1">The sequence shown here is derived from an EMBL/GenBank/DDBJ whole genome shotgun (WGS) entry which is preliminary data.</text>
</comment>
<accession>A0A8H7CYH1</accession>
<dbReference type="OrthoDB" id="3035705at2759"/>
<dbReference type="Gene3D" id="3.80.10.10">
    <property type="entry name" value="Ribonuclease Inhibitor"/>
    <property type="match status" value="1"/>
</dbReference>
<evidence type="ECO:0000313" key="2">
    <source>
        <dbReference type="Proteomes" id="UP000620124"/>
    </source>
</evidence>
<gene>
    <name evidence="1" type="ORF">MVEN_01248000</name>
</gene>
<dbReference type="EMBL" id="JACAZI010000009">
    <property type="protein sequence ID" value="KAF7352812.1"/>
    <property type="molecule type" value="Genomic_DNA"/>
</dbReference>
<keyword evidence="2" id="KW-1185">Reference proteome</keyword>
<proteinExistence type="predicted"/>
<dbReference type="InterPro" id="IPR032675">
    <property type="entry name" value="LRR_dom_sf"/>
</dbReference>
<organism evidence="1 2">
    <name type="scientific">Mycena venus</name>
    <dbReference type="NCBI Taxonomy" id="2733690"/>
    <lineage>
        <taxon>Eukaryota</taxon>
        <taxon>Fungi</taxon>
        <taxon>Dikarya</taxon>
        <taxon>Basidiomycota</taxon>
        <taxon>Agaricomycotina</taxon>
        <taxon>Agaricomycetes</taxon>
        <taxon>Agaricomycetidae</taxon>
        <taxon>Agaricales</taxon>
        <taxon>Marasmiineae</taxon>
        <taxon>Mycenaceae</taxon>
        <taxon>Mycena</taxon>
    </lineage>
</organism>
<reference evidence="1" key="1">
    <citation type="submission" date="2020-05" db="EMBL/GenBank/DDBJ databases">
        <title>Mycena genomes resolve the evolution of fungal bioluminescence.</title>
        <authorList>
            <person name="Tsai I.J."/>
        </authorList>
    </citation>
    <scope>NUCLEOTIDE SEQUENCE</scope>
    <source>
        <strain evidence="1">CCC161011</strain>
    </source>
</reference>